<comment type="pathway">
    <text evidence="5">Nucleotide-sugar biosynthesis; GDP-alpha-D-mannose biosynthesis; alpha-D-mannose 1-phosphate from D-fructose 6-phosphate: step 2/2.</text>
</comment>
<evidence type="ECO:0000256" key="5">
    <source>
        <dbReference type="RuleBase" id="RU361118"/>
    </source>
</evidence>
<feature type="binding site" evidence="4">
    <location>
        <position position="56"/>
    </location>
    <ligand>
        <name>alpha-D-mannose 1-phosphate</name>
        <dbReference type="ChEBI" id="CHEBI:58409"/>
    </ligand>
</feature>
<evidence type="ECO:0000313" key="7">
    <source>
        <dbReference type="Proteomes" id="UP001196413"/>
    </source>
</evidence>
<proteinExistence type="inferred from homology"/>
<evidence type="ECO:0000256" key="1">
    <source>
        <dbReference type="ARBA" id="ARBA00022490"/>
    </source>
</evidence>
<comment type="function">
    <text evidence="5">Involved in the synthesis of the GDP-mannose and dolichol-phosphate-mannose required for a number of critical mannosyl transfer reactions.</text>
</comment>
<comment type="catalytic activity">
    <reaction evidence="5">
        <text>alpha-D-mannose 1-phosphate = D-mannose 6-phosphate</text>
        <dbReference type="Rhea" id="RHEA:11140"/>
        <dbReference type="ChEBI" id="CHEBI:58409"/>
        <dbReference type="ChEBI" id="CHEBI:58735"/>
        <dbReference type="EC" id="5.4.2.8"/>
    </reaction>
</comment>
<keyword evidence="2" id="KW-0479">Metal-binding</keyword>
<feature type="binding site" evidence="4">
    <location>
        <position position="9"/>
    </location>
    <ligand>
        <name>alpha-D-mannose 1-phosphate</name>
        <dbReference type="ChEBI" id="CHEBI:58409"/>
    </ligand>
</feature>
<evidence type="ECO:0000256" key="2">
    <source>
        <dbReference type="ARBA" id="ARBA00022723"/>
    </source>
</evidence>
<feature type="binding site" evidence="4">
    <location>
        <position position="54"/>
    </location>
    <ligand>
        <name>alpha-D-mannose 1-phosphate</name>
        <dbReference type="ChEBI" id="CHEBI:58409"/>
    </ligand>
</feature>
<comment type="similarity">
    <text evidence="5">Belongs to the eukaryotic PMM family.</text>
</comment>
<dbReference type="PANTHER" id="PTHR10466:SF0">
    <property type="entry name" value="PHOSPHOMANNOMUTASE"/>
    <property type="match status" value="1"/>
</dbReference>
<dbReference type="GO" id="GO:0046872">
    <property type="term" value="F:metal ion binding"/>
    <property type="evidence" value="ECO:0007669"/>
    <property type="project" value="UniProtKB-KW"/>
</dbReference>
<evidence type="ECO:0000256" key="3">
    <source>
        <dbReference type="ARBA" id="ARBA00022842"/>
    </source>
</evidence>
<name>A0AAD5QCC6_PARTN</name>
<dbReference type="PANTHER" id="PTHR10466">
    <property type="entry name" value="PHOSPHOMANNOMUTASE"/>
    <property type="match status" value="1"/>
</dbReference>
<gene>
    <name evidence="6" type="ORF">KIN20_001519</name>
</gene>
<comment type="subunit">
    <text evidence="5">Homodimer.</text>
</comment>
<comment type="subcellular location">
    <subcellularLocation>
        <location evidence="5">Cytoplasm</location>
    </subcellularLocation>
</comment>
<dbReference type="Gene3D" id="3.30.1240.20">
    <property type="match status" value="1"/>
</dbReference>
<dbReference type="GO" id="GO:0006013">
    <property type="term" value="P:mannose metabolic process"/>
    <property type="evidence" value="ECO:0007669"/>
    <property type="project" value="TreeGrafter"/>
</dbReference>
<comment type="caution">
    <text evidence="6">The sequence shown here is derived from an EMBL/GenBank/DDBJ whole genome shotgun (WGS) entry which is preliminary data.</text>
</comment>
<dbReference type="Proteomes" id="UP001196413">
    <property type="component" value="Unassembled WGS sequence"/>
</dbReference>
<keyword evidence="1 5" id="KW-0963">Cytoplasm</keyword>
<dbReference type="InterPro" id="IPR043169">
    <property type="entry name" value="PMM_cap"/>
</dbReference>
<protein>
    <recommendedName>
        <fullName evidence="5">Phosphomannomutase</fullName>
        <ecNumber evidence="5">5.4.2.8</ecNumber>
    </recommendedName>
</protein>
<dbReference type="GO" id="GO:0009298">
    <property type="term" value="P:GDP-mannose biosynthetic process"/>
    <property type="evidence" value="ECO:0007669"/>
    <property type="project" value="InterPro"/>
</dbReference>
<keyword evidence="7" id="KW-1185">Reference proteome</keyword>
<keyword evidence="5" id="KW-0413">Isomerase</keyword>
<dbReference type="GO" id="GO:0004615">
    <property type="term" value="F:phosphomannomutase activity"/>
    <property type="evidence" value="ECO:0007669"/>
    <property type="project" value="UniProtKB-EC"/>
</dbReference>
<dbReference type="EC" id="5.4.2.8" evidence="5"/>
<sequence>MLNLSPIGRSCSQTERDQFVVYDKEHRIREKFVKALEEKFAGYGLCFAIGGQISVDVYPIGWDKTYCLQYVERTLVPYTFSVIKQCRVEMITRSSQIHVLLVML</sequence>
<dbReference type="AlphaFoldDB" id="A0AAD5QCC6"/>
<dbReference type="EMBL" id="JAHQIW010000203">
    <property type="protein sequence ID" value="KAJ1346648.1"/>
    <property type="molecule type" value="Genomic_DNA"/>
</dbReference>
<dbReference type="SUPFAM" id="SSF56784">
    <property type="entry name" value="HAD-like"/>
    <property type="match status" value="1"/>
</dbReference>
<dbReference type="InterPro" id="IPR036412">
    <property type="entry name" value="HAD-like_sf"/>
</dbReference>
<dbReference type="Pfam" id="PF03332">
    <property type="entry name" value="PMM"/>
    <property type="match status" value="1"/>
</dbReference>
<evidence type="ECO:0000256" key="4">
    <source>
        <dbReference type="PIRSR" id="PIRSR605002-2"/>
    </source>
</evidence>
<feature type="binding site" evidence="4">
    <location>
        <position position="16"/>
    </location>
    <ligand>
        <name>alpha-D-mannose 1-phosphate</name>
        <dbReference type="ChEBI" id="CHEBI:58409"/>
    </ligand>
</feature>
<dbReference type="InterPro" id="IPR005002">
    <property type="entry name" value="PMM"/>
</dbReference>
<reference evidence="6" key="1">
    <citation type="submission" date="2021-06" db="EMBL/GenBank/DDBJ databases">
        <title>Parelaphostrongylus tenuis whole genome reference sequence.</title>
        <authorList>
            <person name="Garwood T.J."/>
            <person name="Larsen P.A."/>
            <person name="Fountain-Jones N.M."/>
            <person name="Garbe J.R."/>
            <person name="Macchietto M.G."/>
            <person name="Kania S.A."/>
            <person name="Gerhold R.W."/>
            <person name="Richards J.E."/>
            <person name="Wolf T.M."/>
        </authorList>
    </citation>
    <scope>NUCLEOTIDE SEQUENCE</scope>
    <source>
        <strain evidence="6">MNPRO001-30</strain>
        <tissue evidence="6">Meninges</tissue>
    </source>
</reference>
<keyword evidence="3" id="KW-0460">Magnesium</keyword>
<dbReference type="GO" id="GO:0005829">
    <property type="term" value="C:cytosol"/>
    <property type="evidence" value="ECO:0007669"/>
    <property type="project" value="TreeGrafter"/>
</dbReference>
<organism evidence="6 7">
    <name type="scientific">Parelaphostrongylus tenuis</name>
    <name type="common">Meningeal worm</name>
    <dbReference type="NCBI Taxonomy" id="148309"/>
    <lineage>
        <taxon>Eukaryota</taxon>
        <taxon>Metazoa</taxon>
        <taxon>Ecdysozoa</taxon>
        <taxon>Nematoda</taxon>
        <taxon>Chromadorea</taxon>
        <taxon>Rhabditida</taxon>
        <taxon>Rhabditina</taxon>
        <taxon>Rhabditomorpha</taxon>
        <taxon>Strongyloidea</taxon>
        <taxon>Metastrongylidae</taxon>
        <taxon>Parelaphostrongylus</taxon>
    </lineage>
</organism>
<dbReference type="GO" id="GO:0006487">
    <property type="term" value="P:protein N-linked glycosylation"/>
    <property type="evidence" value="ECO:0007669"/>
    <property type="project" value="TreeGrafter"/>
</dbReference>
<accession>A0AAD5QCC6</accession>
<evidence type="ECO:0000313" key="6">
    <source>
        <dbReference type="EMBL" id="KAJ1346648.1"/>
    </source>
</evidence>